<evidence type="ECO:0000256" key="5">
    <source>
        <dbReference type="RuleBase" id="RU364054"/>
    </source>
</evidence>
<protein>
    <recommendedName>
        <fullName evidence="2 5">Proline dehydrogenase</fullName>
        <ecNumber evidence="2 5">1.5.5.2</ecNumber>
    </recommendedName>
</protein>
<evidence type="ECO:0000256" key="2">
    <source>
        <dbReference type="ARBA" id="ARBA00012695"/>
    </source>
</evidence>
<dbReference type="InterPro" id="IPR015659">
    <property type="entry name" value="Proline_oxidase"/>
</dbReference>
<dbReference type="Gene3D" id="3.20.20.220">
    <property type="match status" value="1"/>
</dbReference>
<keyword evidence="6" id="KW-0472">Membrane</keyword>
<comment type="caution">
    <text evidence="8">The sequence shown here is derived from an EMBL/GenBank/DDBJ whole genome shotgun (WGS) entry which is preliminary data.</text>
</comment>
<dbReference type="InterPro" id="IPR002872">
    <property type="entry name" value="Proline_DH_dom"/>
</dbReference>
<keyword evidence="5" id="KW-0285">Flavoprotein</keyword>
<reference evidence="8" key="1">
    <citation type="journal article" date="2023" name="Mol. Plant Microbe Interact.">
        <title>Elucidating the Obligate Nature and Biological Capacity of an Invasive Fungal Corn Pathogen.</title>
        <authorList>
            <person name="MacCready J.S."/>
            <person name="Roggenkamp E.M."/>
            <person name="Gdanetz K."/>
            <person name="Chilvers M.I."/>
        </authorList>
    </citation>
    <scope>NUCLEOTIDE SEQUENCE</scope>
    <source>
        <strain evidence="8">PM02</strain>
    </source>
</reference>
<evidence type="ECO:0000256" key="6">
    <source>
        <dbReference type="SAM" id="Phobius"/>
    </source>
</evidence>
<dbReference type="EMBL" id="JAQQPM010000005">
    <property type="protein sequence ID" value="KAK2071571.1"/>
    <property type="molecule type" value="Genomic_DNA"/>
</dbReference>
<feature type="domain" description="Proline dehydrogenase" evidence="7">
    <location>
        <begin position="304"/>
        <end position="627"/>
    </location>
</feature>
<dbReference type="PANTHER" id="PTHR13914:SF30">
    <property type="entry name" value="PROLINE DEHYDROGENASE"/>
    <property type="match status" value="1"/>
</dbReference>
<dbReference type="Proteomes" id="UP001217918">
    <property type="component" value="Unassembled WGS sequence"/>
</dbReference>
<evidence type="ECO:0000256" key="4">
    <source>
        <dbReference type="ARBA" id="ARBA00023062"/>
    </source>
</evidence>
<dbReference type="Pfam" id="PF01619">
    <property type="entry name" value="Pro_dh"/>
    <property type="match status" value="1"/>
</dbReference>
<evidence type="ECO:0000313" key="9">
    <source>
        <dbReference type="Proteomes" id="UP001217918"/>
    </source>
</evidence>
<accession>A0AAD9I5H5</accession>
<name>A0AAD9I5H5_9PEZI</name>
<evidence type="ECO:0000313" key="8">
    <source>
        <dbReference type="EMBL" id="KAK2071571.1"/>
    </source>
</evidence>
<organism evidence="8 9">
    <name type="scientific">Phyllachora maydis</name>
    <dbReference type="NCBI Taxonomy" id="1825666"/>
    <lineage>
        <taxon>Eukaryota</taxon>
        <taxon>Fungi</taxon>
        <taxon>Dikarya</taxon>
        <taxon>Ascomycota</taxon>
        <taxon>Pezizomycotina</taxon>
        <taxon>Sordariomycetes</taxon>
        <taxon>Sordariomycetidae</taxon>
        <taxon>Phyllachorales</taxon>
        <taxon>Phyllachoraceae</taxon>
        <taxon>Phyllachora</taxon>
    </lineage>
</organism>
<dbReference type="SUPFAM" id="SSF51730">
    <property type="entry name" value="FAD-linked oxidoreductase"/>
    <property type="match status" value="1"/>
</dbReference>
<feature type="transmembrane region" description="Helical" evidence="6">
    <location>
        <begin position="38"/>
        <end position="59"/>
    </location>
</feature>
<comment type="cofactor">
    <cofactor evidence="5">
        <name>FAD</name>
        <dbReference type="ChEBI" id="CHEBI:57692"/>
    </cofactor>
</comment>
<comment type="similarity">
    <text evidence="1 5">Belongs to the proline oxidase family.</text>
</comment>
<keyword evidence="3 5" id="KW-0560">Oxidoreductase</keyword>
<keyword evidence="6" id="KW-1133">Transmembrane helix</keyword>
<gene>
    <name evidence="8" type="ORF">P8C59_005983</name>
</gene>
<dbReference type="GO" id="GO:0005739">
    <property type="term" value="C:mitochondrion"/>
    <property type="evidence" value="ECO:0007669"/>
    <property type="project" value="TreeGrafter"/>
</dbReference>
<evidence type="ECO:0000256" key="1">
    <source>
        <dbReference type="ARBA" id="ARBA00005869"/>
    </source>
</evidence>
<dbReference type="GO" id="GO:0071949">
    <property type="term" value="F:FAD binding"/>
    <property type="evidence" value="ECO:0007669"/>
    <property type="project" value="TreeGrafter"/>
</dbReference>
<comment type="function">
    <text evidence="5">Converts proline to delta-1-pyrroline-5-carboxylate.</text>
</comment>
<keyword evidence="5" id="KW-0274">FAD</keyword>
<evidence type="ECO:0000256" key="3">
    <source>
        <dbReference type="ARBA" id="ARBA00023002"/>
    </source>
</evidence>
<comment type="catalytic activity">
    <reaction evidence="5">
        <text>L-proline + a quinone = (S)-1-pyrroline-5-carboxylate + a quinol + H(+)</text>
        <dbReference type="Rhea" id="RHEA:23784"/>
        <dbReference type="ChEBI" id="CHEBI:15378"/>
        <dbReference type="ChEBI" id="CHEBI:17388"/>
        <dbReference type="ChEBI" id="CHEBI:24646"/>
        <dbReference type="ChEBI" id="CHEBI:60039"/>
        <dbReference type="ChEBI" id="CHEBI:132124"/>
        <dbReference type="EC" id="1.5.5.2"/>
    </reaction>
</comment>
<proteinExistence type="inferred from homology"/>
<dbReference type="PANTHER" id="PTHR13914">
    <property type="entry name" value="PROLINE OXIDASE"/>
    <property type="match status" value="1"/>
</dbReference>
<evidence type="ECO:0000259" key="7">
    <source>
        <dbReference type="Pfam" id="PF01619"/>
    </source>
</evidence>
<dbReference type="InterPro" id="IPR029041">
    <property type="entry name" value="FAD-linked_oxidoreductase-like"/>
</dbReference>
<sequence length="648" mass="69691">MPTRAEKERRLWAEAAARPPTATERDALYKSSRLGLPLFLRVPLAFASSFAVGFTLGTIQGGRMTGLRFRAEHAHKLPASPAGWFLYHKSKNYHVTLGGLKEGLKMGAKISLLGTAMFGIEAMFDEYRGAKDVFNTVIAAVTVSGCLSFWNGFSLAEAARTSRWALIGGVVYGGVQDLAFASRGQPIGGIGIGGRETHLVVAHLAPLAGPHAGATSPEARAAEPPRSKAGPLAILPLSIVLRSLLTATVSSSPYLLPPSLAVMSALANASSPMLNPDRNRLLRFFLKKTFYAQFCAGENAPEVRRTIASLKDIGFTGVILGYAKEDWPTGEQAGDVAAEESVSTEIDQWATGNMQTVLMAAPGDFVALKLTGAGRQALYSLSHRLPPSPALAQALDAVCQLAVQRGVRLLIDAEKHSTQAGIDDWVLDYMRRYNAPDQATVYGTYQAYLKATPATLSAHLSAAARDGFALGVKLVRGAYLGSDPRHIIHDTKADTDACYDDMAAALLRRQWAAPLQRPDGNTPFPQVHLVLASHNSDSVRKARALLDAGARGTPVAFAQLQGMADEVSCELVSSLAQANAMRAPAEQQASLYRPSVYKYITWGTTGECMKYLLRRAQENKDAVQRTKSGRDAMRAELARRVKGWFGLA</sequence>
<dbReference type="EC" id="1.5.5.2" evidence="2 5"/>
<keyword evidence="6" id="KW-0812">Transmembrane</keyword>
<dbReference type="AlphaFoldDB" id="A0AAD9I5H5"/>
<keyword evidence="4 5" id="KW-0642">Proline metabolism</keyword>
<keyword evidence="9" id="KW-1185">Reference proteome</keyword>
<dbReference type="GO" id="GO:0010133">
    <property type="term" value="P:L-proline catabolic process to L-glutamate"/>
    <property type="evidence" value="ECO:0007669"/>
    <property type="project" value="TreeGrafter"/>
</dbReference>
<dbReference type="GO" id="GO:0004657">
    <property type="term" value="F:proline dehydrogenase activity"/>
    <property type="evidence" value="ECO:0007669"/>
    <property type="project" value="UniProtKB-EC"/>
</dbReference>